<dbReference type="EMBL" id="JACVVX010000001">
    <property type="protein sequence ID" value="MBD0413752.1"/>
    <property type="molecule type" value="Genomic_DNA"/>
</dbReference>
<dbReference type="RefSeq" id="WP_188163160.1">
    <property type="nucleotide sequence ID" value="NZ_JACVVX010000001.1"/>
</dbReference>
<evidence type="ECO:0000313" key="4">
    <source>
        <dbReference type="Proteomes" id="UP000643405"/>
    </source>
</evidence>
<reference evidence="3" key="1">
    <citation type="submission" date="2020-09" db="EMBL/GenBank/DDBJ databases">
        <title>Genome seq and assembly of Tianweitania sp.</title>
        <authorList>
            <person name="Chhetri G."/>
        </authorList>
    </citation>
    <scope>NUCLEOTIDE SEQUENCE</scope>
    <source>
        <strain evidence="3">Rool2</strain>
    </source>
</reference>
<dbReference type="InterPro" id="IPR036063">
    <property type="entry name" value="Smr_dom_sf"/>
</dbReference>
<gene>
    <name evidence="3" type="ORF">ICI42_03695</name>
</gene>
<dbReference type="PANTHER" id="PTHR35562">
    <property type="entry name" value="DNA ENDONUCLEASE SMRA-RELATED"/>
    <property type="match status" value="1"/>
</dbReference>
<dbReference type="Gene3D" id="3.30.1370.110">
    <property type="match status" value="1"/>
</dbReference>
<dbReference type="Proteomes" id="UP000643405">
    <property type="component" value="Unassembled WGS sequence"/>
</dbReference>
<dbReference type="SUPFAM" id="SSF160443">
    <property type="entry name" value="SMR domain-like"/>
    <property type="match status" value="1"/>
</dbReference>
<dbReference type="PANTHER" id="PTHR35562:SF2">
    <property type="entry name" value="DNA ENDONUCLEASE SMRA-RELATED"/>
    <property type="match status" value="1"/>
</dbReference>
<evidence type="ECO:0000256" key="1">
    <source>
        <dbReference type="SAM" id="MobiDB-lite"/>
    </source>
</evidence>
<accession>A0A8J6PLK8</accession>
<sequence>MKRPKQDHLTSEDRVLWSLVAKSTKPLRPKDVFAPEPDDGPAEKPASKQSKAPAAPTPGPEPKPTRKLYVGHRLDEPTLDKLSKGRLPIEGRVDLHGMTQDEAYSLLLSFLSRAHASGIRYVLVITGKGSSSKGEGVLRRSVPIWLTTPPFRLLVSSHDNAARHHGGGGAIYVRLRKVLPK</sequence>
<name>A0A8J6PLK8_9HYPH</name>
<comment type="caution">
    <text evidence="3">The sequence shown here is derived from an EMBL/GenBank/DDBJ whole genome shotgun (WGS) entry which is preliminary data.</text>
</comment>
<dbReference type="SMART" id="SM00463">
    <property type="entry name" value="SMR"/>
    <property type="match status" value="1"/>
</dbReference>
<keyword evidence="4" id="KW-1185">Reference proteome</keyword>
<proteinExistence type="predicted"/>
<dbReference type="AlphaFoldDB" id="A0A8J6PLK8"/>
<feature type="domain" description="Smr" evidence="2">
    <location>
        <begin position="93"/>
        <end position="176"/>
    </location>
</feature>
<dbReference type="InterPro" id="IPR002625">
    <property type="entry name" value="Smr_dom"/>
</dbReference>
<evidence type="ECO:0000313" key="3">
    <source>
        <dbReference type="EMBL" id="MBD0413752.1"/>
    </source>
</evidence>
<dbReference type="PROSITE" id="PS50828">
    <property type="entry name" value="SMR"/>
    <property type="match status" value="1"/>
</dbReference>
<protein>
    <submittedName>
        <fullName evidence="3">Smr/MutS family protein</fullName>
    </submittedName>
</protein>
<dbReference type="Pfam" id="PF01713">
    <property type="entry name" value="Smr"/>
    <property type="match status" value="1"/>
</dbReference>
<organism evidence="3 4">
    <name type="scientific">Oryzicola mucosus</name>
    <dbReference type="NCBI Taxonomy" id="2767425"/>
    <lineage>
        <taxon>Bacteria</taxon>
        <taxon>Pseudomonadati</taxon>
        <taxon>Pseudomonadota</taxon>
        <taxon>Alphaproteobacteria</taxon>
        <taxon>Hyphomicrobiales</taxon>
        <taxon>Phyllobacteriaceae</taxon>
        <taxon>Oryzicola</taxon>
    </lineage>
</organism>
<evidence type="ECO:0000259" key="2">
    <source>
        <dbReference type="PROSITE" id="PS50828"/>
    </source>
</evidence>
<feature type="region of interest" description="Disordered" evidence="1">
    <location>
        <begin position="27"/>
        <end position="75"/>
    </location>
</feature>